<comment type="caution">
    <text evidence="3">The sequence shown here is derived from an EMBL/GenBank/DDBJ whole genome shotgun (WGS) entry which is preliminary data.</text>
</comment>
<evidence type="ECO:0000313" key="4">
    <source>
        <dbReference type="Proteomes" id="UP000580250"/>
    </source>
</evidence>
<feature type="region of interest" description="Disordered" evidence="1">
    <location>
        <begin position="26"/>
        <end position="46"/>
    </location>
</feature>
<evidence type="ECO:0000256" key="1">
    <source>
        <dbReference type="SAM" id="MobiDB-lite"/>
    </source>
</evidence>
<gene>
    <name evidence="3" type="ORF">MENT_LOCUS10521</name>
</gene>
<evidence type="ECO:0000313" key="3">
    <source>
        <dbReference type="EMBL" id="CAD2151788.1"/>
    </source>
</evidence>
<feature type="chain" id="PRO_5027943071" evidence="2">
    <location>
        <begin position="19"/>
        <end position="85"/>
    </location>
</feature>
<reference evidence="3 4" key="1">
    <citation type="submission" date="2020-08" db="EMBL/GenBank/DDBJ databases">
        <authorList>
            <person name="Koutsovoulos G."/>
            <person name="Danchin GJ E."/>
        </authorList>
    </citation>
    <scope>NUCLEOTIDE SEQUENCE [LARGE SCALE GENOMIC DNA]</scope>
</reference>
<organism evidence="3 4">
    <name type="scientific">Meloidogyne enterolobii</name>
    <name type="common">Root-knot nematode worm</name>
    <name type="synonym">Meloidogyne mayaguensis</name>
    <dbReference type="NCBI Taxonomy" id="390850"/>
    <lineage>
        <taxon>Eukaryota</taxon>
        <taxon>Metazoa</taxon>
        <taxon>Ecdysozoa</taxon>
        <taxon>Nematoda</taxon>
        <taxon>Chromadorea</taxon>
        <taxon>Rhabditida</taxon>
        <taxon>Tylenchina</taxon>
        <taxon>Tylenchomorpha</taxon>
        <taxon>Tylenchoidea</taxon>
        <taxon>Meloidogynidae</taxon>
        <taxon>Meloidogyninae</taxon>
        <taxon>Meloidogyne</taxon>
    </lineage>
</organism>
<dbReference type="AlphaFoldDB" id="A0A6V7UAS8"/>
<dbReference type="Proteomes" id="UP000580250">
    <property type="component" value="Unassembled WGS sequence"/>
</dbReference>
<feature type="signal peptide" evidence="2">
    <location>
        <begin position="1"/>
        <end position="18"/>
    </location>
</feature>
<sequence length="85" mass="9932">MNIEKLLLCFILLSVAFASRIQPKNTKAENIENKQERHPKLSEDEKENFDKIIENKEPSKQENSNFIHYIYNAVKNASIDQITIL</sequence>
<keyword evidence="2" id="KW-0732">Signal</keyword>
<proteinExistence type="predicted"/>
<dbReference type="EMBL" id="CAJEWN010000049">
    <property type="protein sequence ID" value="CAD2151788.1"/>
    <property type="molecule type" value="Genomic_DNA"/>
</dbReference>
<protein>
    <submittedName>
        <fullName evidence="3">Uncharacterized protein</fullName>
    </submittedName>
</protein>
<accession>A0A6V7UAS8</accession>
<evidence type="ECO:0000256" key="2">
    <source>
        <dbReference type="SAM" id="SignalP"/>
    </source>
</evidence>
<name>A0A6V7UAS8_MELEN</name>